<feature type="transmembrane region" description="Helical" evidence="2">
    <location>
        <begin position="23"/>
        <end position="41"/>
    </location>
</feature>
<gene>
    <name evidence="3" type="ORF">CKO31_08015</name>
</gene>
<organism evidence="3 4">
    <name type="scientific">Thiohalocapsa halophila</name>
    <dbReference type="NCBI Taxonomy" id="69359"/>
    <lineage>
        <taxon>Bacteria</taxon>
        <taxon>Pseudomonadati</taxon>
        <taxon>Pseudomonadota</taxon>
        <taxon>Gammaproteobacteria</taxon>
        <taxon>Chromatiales</taxon>
        <taxon>Chromatiaceae</taxon>
        <taxon>Thiohalocapsa</taxon>
    </lineage>
</organism>
<dbReference type="RefSeq" id="WP_200235814.1">
    <property type="nucleotide sequence ID" value="NZ_NRRV01000015.1"/>
</dbReference>
<sequence length="214" mass="24488">MDPTQLRDIHVQMGHPWWPPAPGWWMLAGALVLLGLLLWRYDPRWRLYVPLPVISLGTWRWEAAQGLRALRRRLAQEPVKPVAAELSELLRRIAMARHGRAACAGLHGADWLAWLTANDPRGFDWRRDGQALLTAPYAQPAAANTQREAVRRLLEAAMEWVAAPDPKPERRRHRRPLPGWLRRPVDGARQRLRRRRPTTDQVPGQVPAQAEDAA</sequence>
<evidence type="ECO:0008006" key="5">
    <source>
        <dbReference type="Google" id="ProtNLM"/>
    </source>
</evidence>
<dbReference type="EMBL" id="NRRV01000015">
    <property type="protein sequence ID" value="MBK1630689.1"/>
    <property type="molecule type" value="Genomic_DNA"/>
</dbReference>
<reference evidence="3 4" key="1">
    <citation type="journal article" date="2020" name="Microorganisms">
        <title>Osmotic Adaptation and Compatible Solute Biosynthesis of Phototrophic Bacteria as Revealed from Genome Analyses.</title>
        <authorList>
            <person name="Imhoff J.F."/>
            <person name="Rahn T."/>
            <person name="Kunzel S."/>
            <person name="Keller A."/>
            <person name="Neulinger S.C."/>
        </authorList>
    </citation>
    <scope>NUCLEOTIDE SEQUENCE [LARGE SCALE GENOMIC DNA]</scope>
    <source>
        <strain evidence="3 4">DSM 6210</strain>
    </source>
</reference>
<dbReference type="Proteomes" id="UP000748752">
    <property type="component" value="Unassembled WGS sequence"/>
</dbReference>
<keyword evidence="2" id="KW-0812">Transmembrane</keyword>
<protein>
    <recommendedName>
        <fullName evidence="5">DUF4381 domain-containing protein</fullName>
    </recommendedName>
</protein>
<dbReference type="InterPro" id="IPR025489">
    <property type="entry name" value="DUF4381"/>
</dbReference>
<evidence type="ECO:0000256" key="1">
    <source>
        <dbReference type="SAM" id="MobiDB-lite"/>
    </source>
</evidence>
<feature type="region of interest" description="Disordered" evidence="1">
    <location>
        <begin position="165"/>
        <end position="214"/>
    </location>
</feature>
<evidence type="ECO:0000256" key="2">
    <source>
        <dbReference type="SAM" id="Phobius"/>
    </source>
</evidence>
<dbReference type="Pfam" id="PF14316">
    <property type="entry name" value="DUF4381"/>
    <property type="match status" value="1"/>
</dbReference>
<comment type="caution">
    <text evidence="3">The sequence shown here is derived from an EMBL/GenBank/DDBJ whole genome shotgun (WGS) entry which is preliminary data.</text>
</comment>
<accession>A0ABS1CFM7</accession>
<keyword evidence="4" id="KW-1185">Reference proteome</keyword>
<proteinExistence type="predicted"/>
<evidence type="ECO:0000313" key="4">
    <source>
        <dbReference type="Proteomes" id="UP000748752"/>
    </source>
</evidence>
<keyword evidence="2" id="KW-1133">Transmembrane helix</keyword>
<evidence type="ECO:0000313" key="3">
    <source>
        <dbReference type="EMBL" id="MBK1630689.1"/>
    </source>
</evidence>
<name>A0ABS1CFM7_9GAMM</name>
<keyword evidence="2" id="KW-0472">Membrane</keyword>